<reference evidence="3 4" key="1">
    <citation type="submission" date="2017-09" db="EMBL/GenBank/DDBJ databases">
        <authorList>
            <person name="Lee N."/>
            <person name="Cho B.-K."/>
        </authorList>
    </citation>
    <scope>NUCLEOTIDE SEQUENCE [LARGE SCALE GENOMIC DNA]</scope>
    <source>
        <strain evidence="3 4">ATCC 27465</strain>
    </source>
</reference>
<dbReference type="KEGG" id="sspb:CP982_14460"/>
<dbReference type="OrthoDB" id="4265034at2"/>
<keyword evidence="5" id="KW-1185">Reference proteome</keyword>
<proteinExistence type="predicted"/>
<evidence type="ECO:0000256" key="1">
    <source>
        <dbReference type="SAM" id="MobiDB-lite"/>
    </source>
</evidence>
<name>A0A5P2X9W2_STRST</name>
<organism evidence="3 4">
    <name type="scientific">Streptomyces spectabilis</name>
    <dbReference type="NCBI Taxonomy" id="68270"/>
    <lineage>
        <taxon>Bacteria</taxon>
        <taxon>Bacillati</taxon>
        <taxon>Actinomycetota</taxon>
        <taxon>Actinomycetes</taxon>
        <taxon>Kitasatosporales</taxon>
        <taxon>Streptomycetaceae</taxon>
        <taxon>Streptomyces</taxon>
    </lineage>
</organism>
<evidence type="ECO:0000313" key="4">
    <source>
        <dbReference type="Proteomes" id="UP000326505"/>
    </source>
</evidence>
<protein>
    <submittedName>
        <fullName evidence="3">Uncharacterized protein</fullName>
    </submittedName>
</protein>
<dbReference type="Proteomes" id="UP000326505">
    <property type="component" value="Chromosome"/>
</dbReference>
<dbReference type="AlphaFoldDB" id="A0A5P2X9W2"/>
<accession>A0A5P2X9W2</accession>
<dbReference type="RefSeq" id="WP_150510907.1">
    <property type="nucleotide sequence ID" value="NZ_BMSQ01000004.1"/>
</dbReference>
<dbReference type="EMBL" id="CP023690">
    <property type="protein sequence ID" value="QEV59790.1"/>
    <property type="molecule type" value="Genomic_DNA"/>
</dbReference>
<gene>
    <name evidence="3" type="ORF">CP982_14460</name>
    <name evidence="2" type="ORF">FHS40_002307</name>
</gene>
<dbReference type="EMBL" id="JACHJD010000003">
    <property type="protein sequence ID" value="MBB5103254.1"/>
    <property type="molecule type" value="Genomic_DNA"/>
</dbReference>
<evidence type="ECO:0000313" key="2">
    <source>
        <dbReference type="EMBL" id="MBB5103254.1"/>
    </source>
</evidence>
<dbReference type="Proteomes" id="UP000549009">
    <property type="component" value="Unassembled WGS sequence"/>
</dbReference>
<feature type="region of interest" description="Disordered" evidence="1">
    <location>
        <begin position="34"/>
        <end position="64"/>
    </location>
</feature>
<evidence type="ECO:0000313" key="3">
    <source>
        <dbReference type="EMBL" id="QEV59790.1"/>
    </source>
</evidence>
<reference evidence="2 5" key="2">
    <citation type="submission" date="2020-08" db="EMBL/GenBank/DDBJ databases">
        <title>Genomic Encyclopedia of Type Strains, Phase III (KMG-III): the genomes of soil and plant-associated and newly described type strains.</title>
        <authorList>
            <person name="Whitman W."/>
        </authorList>
    </citation>
    <scope>NUCLEOTIDE SEQUENCE [LARGE SCALE GENOMIC DNA]</scope>
    <source>
        <strain evidence="2 5">CECT 3146</strain>
    </source>
</reference>
<sequence length="64" mass="7190">MNDDKPRPDCTHWIGTEHRHCREGDGVRQYLTGPRCPAHTPAALASRPEPQPGPGWPIHRQEAT</sequence>
<evidence type="ECO:0000313" key="5">
    <source>
        <dbReference type="Proteomes" id="UP000549009"/>
    </source>
</evidence>